<reference evidence="1" key="2">
    <citation type="journal article" date="2021" name="PeerJ">
        <title>Extensive microbial diversity within the chicken gut microbiome revealed by metagenomics and culture.</title>
        <authorList>
            <person name="Gilroy R."/>
            <person name="Ravi A."/>
            <person name="Getino M."/>
            <person name="Pursley I."/>
            <person name="Horton D.L."/>
            <person name="Alikhan N.F."/>
            <person name="Baker D."/>
            <person name="Gharbi K."/>
            <person name="Hall N."/>
            <person name="Watson M."/>
            <person name="Adriaenssens E.M."/>
            <person name="Foster-Nyarko E."/>
            <person name="Jarju S."/>
            <person name="Secka A."/>
            <person name="Antonio M."/>
            <person name="Oren A."/>
            <person name="Chaudhuri R.R."/>
            <person name="La Ragione R."/>
            <person name="Hildebrand F."/>
            <person name="Pallen M.J."/>
        </authorList>
    </citation>
    <scope>NUCLEOTIDE SEQUENCE</scope>
    <source>
        <strain evidence="1">13766</strain>
    </source>
</reference>
<gene>
    <name evidence="1" type="ORF">IAA84_13660</name>
</gene>
<accession>A0A9D1G2E4</accession>
<proteinExistence type="predicted"/>
<protein>
    <submittedName>
        <fullName evidence="1">Uncharacterized protein</fullName>
    </submittedName>
</protein>
<sequence length="73" mass="8295">MNMWNPNWWNCGPANRPLPPLWPCPPSRPPENTGCGCDLTILGTDCCGNLILCLKRKRLCEVNGCLTPCRRYY</sequence>
<reference evidence="1" key="1">
    <citation type="submission" date="2020-10" db="EMBL/GenBank/DDBJ databases">
        <authorList>
            <person name="Gilroy R."/>
        </authorList>
    </citation>
    <scope>NUCLEOTIDE SEQUENCE</scope>
    <source>
        <strain evidence="1">13766</strain>
    </source>
</reference>
<dbReference type="Proteomes" id="UP000824140">
    <property type="component" value="Unassembled WGS sequence"/>
</dbReference>
<evidence type="ECO:0000313" key="2">
    <source>
        <dbReference type="Proteomes" id="UP000824140"/>
    </source>
</evidence>
<name>A0A9D1G2E4_9FIRM</name>
<comment type="caution">
    <text evidence="1">The sequence shown here is derived from an EMBL/GenBank/DDBJ whole genome shotgun (WGS) entry which is preliminary data.</text>
</comment>
<dbReference type="EMBL" id="DVJN01000265">
    <property type="protein sequence ID" value="HIS94053.1"/>
    <property type="molecule type" value="Genomic_DNA"/>
</dbReference>
<evidence type="ECO:0000313" key="1">
    <source>
        <dbReference type="EMBL" id="HIS94053.1"/>
    </source>
</evidence>
<organism evidence="1 2">
    <name type="scientific">Candidatus Alectryocaccomicrobium excrementavium</name>
    <dbReference type="NCBI Taxonomy" id="2840668"/>
    <lineage>
        <taxon>Bacteria</taxon>
        <taxon>Bacillati</taxon>
        <taxon>Bacillota</taxon>
        <taxon>Clostridia</taxon>
        <taxon>Candidatus Alectryocaccomicrobium</taxon>
    </lineage>
</organism>
<dbReference type="AlphaFoldDB" id="A0A9D1G2E4"/>